<dbReference type="GO" id="GO:0016887">
    <property type="term" value="F:ATP hydrolysis activity"/>
    <property type="evidence" value="ECO:0007669"/>
    <property type="project" value="InterPro"/>
</dbReference>
<accession>X0UM22</accession>
<protein>
    <recommendedName>
        <fullName evidence="4">ATPase AAA-type core domain-containing protein</fullName>
    </recommendedName>
</protein>
<proteinExistence type="predicted"/>
<sequence length="142" mass="15551">DELLKLFSLHERRNHLIEGYSSGMKQKLLIASALIHDPPILFLDEPTSTLDPRAAHMVKELIEELADTAGKTIFMCSHLLPVVEELCDRIGIINNGRLIAIGTVAEIIAQSGKETLEEAFIALTGGLANGELLAWREQAAQP</sequence>
<evidence type="ECO:0000256" key="3">
    <source>
        <dbReference type="ARBA" id="ARBA00022840"/>
    </source>
</evidence>
<dbReference type="Pfam" id="PF13304">
    <property type="entry name" value="AAA_21"/>
    <property type="match status" value="1"/>
</dbReference>
<evidence type="ECO:0000313" key="5">
    <source>
        <dbReference type="EMBL" id="GAG06705.1"/>
    </source>
</evidence>
<comment type="caution">
    <text evidence="5">The sequence shown here is derived from an EMBL/GenBank/DDBJ whole genome shotgun (WGS) entry which is preliminary data.</text>
</comment>
<dbReference type="SUPFAM" id="SSF52540">
    <property type="entry name" value="P-loop containing nucleoside triphosphate hydrolases"/>
    <property type="match status" value="1"/>
</dbReference>
<dbReference type="InterPro" id="IPR050763">
    <property type="entry name" value="ABC_transporter_ATP-binding"/>
</dbReference>
<dbReference type="PANTHER" id="PTHR42711:SF18">
    <property type="entry name" value="ABC TRANSPORTER, ATP-BINDING PROTEIN"/>
    <property type="match status" value="1"/>
</dbReference>
<gene>
    <name evidence="5" type="ORF">S01H1_34820</name>
</gene>
<evidence type="ECO:0000256" key="2">
    <source>
        <dbReference type="ARBA" id="ARBA00022741"/>
    </source>
</evidence>
<organism evidence="5">
    <name type="scientific">marine sediment metagenome</name>
    <dbReference type="NCBI Taxonomy" id="412755"/>
    <lineage>
        <taxon>unclassified sequences</taxon>
        <taxon>metagenomes</taxon>
        <taxon>ecological metagenomes</taxon>
    </lineage>
</organism>
<keyword evidence="1" id="KW-0813">Transport</keyword>
<dbReference type="InterPro" id="IPR027417">
    <property type="entry name" value="P-loop_NTPase"/>
</dbReference>
<keyword evidence="3" id="KW-0067">ATP-binding</keyword>
<evidence type="ECO:0000256" key="1">
    <source>
        <dbReference type="ARBA" id="ARBA00022448"/>
    </source>
</evidence>
<dbReference type="Gene3D" id="3.40.50.300">
    <property type="entry name" value="P-loop containing nucleotide triphosphate hydrolases"/>
    <property type="match status" value="1"/>
</dbReference>
<dbReference type="InterPro" id="IPR003959">
    <property type="entry name" value="ATPase_AAA_core"/>
</dbReference>
<reference evidence="5" key="1">
    <citation type="journal article" date="2014" name="Front. Microbiol.">
        <title>High frequency of phylogenetically diverse reductive dehalogenase-homologous genes in deep subseafloor sedimentary metagenomes.</title>
        <authorList>
            <person name="Kawai M."/>
            <person name="Futagami T."/>
            <person name="Toyoda A."/>
            <person name="Takaki Y."/>
            <person name="Nishi S."/>
            <person name="Hori S."/>
            <person name="Arai W."/>
            <person name="Tsubouchi T."/>
            <person name="Morono Y."/>
            <person name="Uchiyama I."/>
            <person name="Ito T."/>
            <person name="Fujiyama A."/>
            <person name="Inagaki F."/>
            <person name="Takami H."/>
        </authorList>
    </citation>
    <scope>NUCLEOTIDE SEQUENCE</scope>
    <source>
        <strain evidence="5">Expedition CK06-06</strain>
    </source>
</reference>
<dbReference type="GO" id="GO:0005524">
    <property type="term" value="F:ATP binding"/>
    <property type="evidence" value="ECO:0007669"/>
    <property type="project" value="UniProtKB-KW"/>
</dbReference>
<name>X0UM22_9ZZZZ</name>
<dbReference type="PANTHER" id="PTHR42711">
    <property type="entry name" value="ABC TRANSPORTER ATP-BINDING PROTEIN"/>
    <property type="match status" value="1"/>
</dbReference>
<keyword evidence="2" id="KW-0547">Nucleotide-binding</keyword>
<dbReference type="AlphaFoldDB" id="X0UM22"/>
<feature type="domain" description="ATPase AAA-type core" evidence="4">
    <location>
        <begin position="17"/>
        <end position="78"/>
    </location>
</feature>
<dbReference type="EMBL" id="BARS01021708">
    <property type="protein sequence ID" value="GAG06705.1"/>
    <property type="molecule type" value="Genomic_DNA"/>
</dbReference>
<feature type="non-terminal residue" evidence="5">
    <location>
        <position position="1"/>
    </location>
</feature>
<evidence type="ECO:0000259" key="4">
    <source>
        <dbReference type="Pfam" id="PF13304"/>
    </source>
</evidence>